<feature type="domain" description="Response regulatory" evidence="2">
    <location>
        <begin position="1"/>
        <end position="110"/>
    </location>
</feature>
<dbReference type="GO" id="GO:0000160">
    <property type="term" value="P:phosphorelay signal transduction system"/>
    <property type="evidence" value="ECO:0007669"/>
    <property type="project" value="InterPro"/>
</dbReference>
<dbReference type="PROSITE" id="PS50110">
    <property type="entry name" value="RESPONSE_REGULATORY"/>
    <property type="match status" value="1"/>
</dbReference>
<keyword evidence="4" id="KW-1185">Reference proteome</keyword>
<dbReference type="AlphaFoldDB" id="A0A6B2JVU4"/>
<evidence type="ECO:0000313" key="3">
    <source>
        <dbReference type="EMBL" id="NDV00334.1"/>
    </source>
</evidence>
<reference evidence="3 4" key="1">
    <citation type="submission" date="2020-02" db="EMBL/GenBank/DDBJ databases">
        <title>Pseudoroseicyclus tamarix, sp. nov., isolated from offshore sediment of a Tamarix chinensis forest.</title>
        <authorList>
            <person name="Gai Y."/>
        </authorList>
    </citation>
    <scope>NUCLEOTIDE SEQUENCE [LARGE SCALE GENOMIC DNA]</scope>
    <source>
        <strain evidence="3 4">CLL3-39</strain>
    </source>
</reference>
<evidence type="ECO:0000259" key="2">
    <source>
        <dbReference type="PROSITE" id="PS50110"/>
    </source>
</evidence>
<gene>
    <name evidence="3" type="ORF">GZA08_05030</name>
</gene>
<dbReference type="SUPFAM" id="SSF52172">
    <property type="entry name" value="CheY-like"/>
    <property type="match status" value="1"/>
</dbReference>
<dbReference type="SMART" id="SM00448">
    <property type="entry name" value="REC"/>
    <property type="match status" value="1"/>
</dbReference>
<name>A0A6B2JVU4_9RHOB</name>
<comment type="caution">
    <text evidence="3">The sequence shown here is derived from an EMBL/GenBank/DDBJ whole genome shotgun (WGS) entry which is preliminary data.</text>
</comment>
<evidence type="ECO:0000256" key="1">
    <source>
        <dbReference type="PROSITE-ProRule" id="PRU00169"/>
    </source>
</evidence>
<feature type="modified residue" description="4-aspartylphosphate" evidence="1">
    <location>
        <position position="47"/>
    </location>
</feature>
<evidence type="ECO:0000313" key="4">
    <source>
        <dbReference type="Proteomes" id="UP000474757"/>
    </source>
</evidence>
<organism evidence="3 4">
    <name type="scientific">Pseudoroseicyclus tamaricis</name>
    <dbReference type="NCBI Taxonomy" id="2705421"/>
    <lineage>
        <taxon>Bacteria</taxon>
        <taxon>Pseudomonadati</taxon>
        <taxon>Pseudomonadota</taxon>
        <taxon>Alphaproteobacteria</taxon>
        <taxon>Rhodobacterales</taxon>
        <taxon>Paracoccaceae</taxon>
        <taxon>Pseudoroseicyclus</taxon>
    </lineage>
</organism>
<accession>A0A6B2JVU4</accession>
<dbReference type="InterPro" id="IPR011006">
    <property type="entry name" value="CheY-like_superfamily"/>
</dbReference>
<dbReference type="Proteomes" id="UP000474757">
    <property type="component" value="Unassembled WGS sequence"/>
</dbReference>
<dbReference type="InterPro" id="IPR001789">
    <property type="entry name" value="Sig_transdc_resp-reg_receiver"/>
</dbReference>
<protein>
    <submittedName>
        <fullName evidence="3">Response regulator</fullName>
    </submittedName>
</protein>
<dbReference type="RefSeq" id="WP_163890563.1">
    <property type="nucleotide sequence ID" value="NZ_JAAFYS010000001.1"/>
</dbReference>
<dbReference type="EMBL" id="JAAGAB010000001">
    <property type="protein sequence ID" value="NDV00334.1"/>
    <property type="molecule type" value="Genomic_DNA"/>
</dbReference>
<dbReference type="Gene3D" id="3.40.50.2300">
    <property type="match status" value="1"/>
</dbReference>
<keyword evidence="1" id="KW-0597">Phosphoprotein</keyword>
<sequence>MEDEILIGMDLVMTLEEWGYVADGPHSTPSEAIGAIDVFQPDIAILDVNLGNGATSLSIAERLSEAGTPYLFLTGYNSSRYADQERFQQAPNLRKPVSEVQLRQTLAKLLGGEA</sequence>
<proteinExistence type="predicted"/>